<name>A0ABD5PB58_9EURY</name>
<dbReference type="InterPro" id="IPR006015">
    <property type="entry name" value="Universal_stress_UspA"/>
</dbReference>
<sequence length="161" mass="17356">MSTTAQKQRTTGLETVLVAVGASDENRVDRIVEEAIDVAGPADATVVLAHVFSEEEYAENRERLDFSRDSEATPDVVARRHSTLRELAKQLEDAGVEYEVRGIVGDRGKAIVDLAGETEADRVLVGGRKRSPTGKAVFGSTAQEVILSSPCPVTFVRADTE</sequence>
<gene>
    <name evidence="3" type="ORF">ACFO0N_09330</name>
</gene>
<dbReference type="PANTHER" id="PTHR46268:SF6">
    <property type="entry name" value="UNIVERSAL STRESS PROTEIN UP12"/>
    <property type="match status" value="1"/>
</dbReference>
<dbReference type="Pfam" id="PF00582">
    <property type="entry name" value="Usp"/>
    <property type="match status" value="1"/>
</dbReference>
<dbReference type="SUPFAM" id="SSF52402">
    <property type="entry name" value="Adenine nucleotide alpha hydrolases-like"/>
    <property type="match status" value="1"/>
</dbReference>
<comment type="similarity">
    <text evidence="1">Belongs to the universal stress protein A family.</text>
</comment>
<evidence type="ECO:0000259" key="2">
    <source>
        <dbReference type="Pfam" id="PF00582"/>
    </source>
</evidence>
<dbReference type="PRINTS" id="PR01438">
    <property type="entry name" value="UNVRSLSTRESS"/>
</dbReference>
<dbReference type="InterPro" id="IPR014729">
    <property type="entry name" value="Rossmann-like_a/b/a_fold"/>
</dbReference>
<evidence type="ECO:0000256" key="1">
    <source>
        <dbReference type="ARBA" id="ARBA00008791"/>
    </source>
</evidence>
<comment type="caution">
    <text evidence="3">The sequence shown here is derived from an EMBL/GenBank/DDBJ whole genome shotgun (WGS) entry which is preliminary data.</text>
</comment>
<dbReference type="EMBL" id="JBHSDS010000006">
    <property type="protein sequence ID" value="MFC4358149.1"/>
    <property type="molecule type" value="Genomic_DNA"/>
</dbReference>
<reference evidence="3 4" key="1">
    <citation type="journal article" date="2019" name="Int. J. Syst. Evol. Microbiol.">
        <title>The Global Catalogue of Microorganisms (GCM) 10K type strain sequencing project: providing services to taxonomists for standard genome sequencing and annotation.</title>
        <authorList>
            <consortium name="The Broad Institute Genomics Platform"/>
            <consortium name="The Broad Institute Genome Sequencing Center for Infectious Disease"/>
            <person name="Wu L."/>
            <person name="Ma J."/>
        </authorList>
    </citation>
    <scope>NUCLEOTIDE SEQUENCE [LARGE SCALE GENOMIC DNA]</scope>
    <source>
        <strain evidence="3 4">CGMCC 1.12553</strain>
    </source>
</reference>
<evidence type="ECO:0000313" key="3">
    <source>
        <dbReference type="EMBL" id="MFC4358149.1"/>
    </source>
</evidence>
<keyword evidence="4" id="KW-1185">Reference proteome</keyword>
<dbReference type="CDD" id="cd00293">
    <property type="entry name" value="USP-like"/>
    <property type="match status" value="1"/>
</dbReference>
<evidence type="ECO:0000313" key="4">
    <source>
        <dbReference type="Proteomes" id="UP001595921"/>
    </source>
</evidence>
<feature type="domain" description="UspA" evidence="2">
    <location>
        <begin position="14"/>
        <end position="157"/>
    </location>
</feature>
<dbReference type="Proteomes" id="UP001595921">
    <property type="component" value="Unassembled WGS sequence"/>
</dbReference>
<dbReference type="PANTHER" id="PTHR46268">
    <property type="entry name" value="STRESS RESPONSE PROTEIN NHAX"/>
    <property type="match status" value="1"/>
</dbReference>
<accession>A0ABD5PB58</accession>
<protein>
    <submittedName>
        <fullName evidence="3">Universal stress protein</fullName>
    </submittedName>
</protein>
<proteinExistence type="inferred from homology"/>
<organism evidence="3 4">
    <name type="scientific">Halobium salinum</name>
    <dbReference type="NCBI Taxonomy" id="1364940"/>
    <lineage>
        <taxon>Archaea</taxon>
        <taxon>Methanobacteriati</taxon>
        <taxon>Methanobacteriota</taxon>
        <taxon>Stenosarchaea group</taxon>
        <taxon>Halobacteria</taxon>
        <taxon>Halobacteriales</taxon>
        <taxon>Haloferacaceae</taxon>
        <taxon>Halobium</taxon>
    </lineage>
</organism>
<dbReference type="InterPro" id="IPR006016">
    <property type="entry name" value="UspA"/>
</dbReference>
<dbReference type="AlphaFoldDB" id="A0ABD5PB58"/>
<dbReference type="Gene3D" id="3.40.50.620">
    <property type="entry name" value="HUPs"/>
    <property type="match status" value="1"/>
</dbReference>
<dbReference type="RefSeq" id="WP_267624266.1">
    <property type="nucleotide sequence ID" value="NZ_JAODIW010000008.1"/>
</dbReference>